<keyword evidence="8" id="KW-0804">Transcription</keyword>
<dbReference type="Pfam" id="PF00072">
    <property type="entry name" value="Response_reg"/>
    <property type="match status" value="1"/>
</dbReference>
<evidence type="ECO:0000256" key="4">
    <source>
        <dbReference type="ARBA" id="ARBA00022553"/>
    </source>
</evidence>
<proteinExistence type="predicted"/>
<feature type="modified residue" description="4-aspartylphosphate" evidence="10">
    <location>
        <position position="55"/>
    </location>
</feature>
<evidence type="ECO:0000313" key="13">
    <source>
        <dbReference type="EMBL" id="MCY1713798.1"/>
    </source>
</evidence>
<dbReference type="InterPro" id="IPR011006">
    <property type="entry name" value="CheY-like_superfamily"/>
</dbReference>
<keyword evidence="3" id="KW-0963">Cytoplasm</keyword>
<dbReference type="CDD" id="cd17536">
    <property type="entry name" value="REC_YesN-like"/>
    <property type="match status" value="1"/>
</dbReference>
<evidence type="ECO:0000313" key="14">
    <source>
        <dbReference type="Proteomes" id="UP001082703"/>
    </source>
</evidence>
<feature type="domain" description="Response regulatory" evidence="12">
    <location>
        <begin position="3"/>
        <end position="120"/>
    </location>
</feature>
<organism evidence="13 14">
    <name type="scientific">Caproiciproducens galactitolivorans</name>
    <dbReference type="NCBI Taxonomy" id="642589"/>
    <lineage>
        <taxon>Bacteria</taxon>
        <taxon>Bacillati</taxon>
        <taxon>Bacillota</taxon>
        <taxon>Clostridia</taxon>
        <taxon>Eubacteriales</taxon>
        <taxon>Acutalibacteraceae</taxon>
        <taxon>Caproiciproducens</taxon>
    </lineage>
</organism>
<dbReference type="Pfam" id="PF12833">
    <property type="entry name" value="HTH_18"/>
    <property type="match status" value="1"/>
</dbReference>
<comment type="function">
    <text evidence="9">May play the central regulatory role in sporulation. It may be an element of the effector pathway responsible for the activation of sporulation genes in response to nutritional stress. Spo0A may act in concert with spo0H (a sigma factor) to control the expression of some genes that are critical to the sporulation process.</text>
</comment>
<dbReference type="PANTHER" id="PTHR42713">
    <property type="entry name" value="HISTIDINE KINASE-RELATED"/>
    <property type="match status" value="1"/>
</dbReference>
<evidence type="ECO:0000256" key="1">
    <source>
        <dbReference type="ARBA" id="ARBA00004496"/>
    </source>
</evidence>
<keyword evidence="14" id="KW-1185">Reference proteome</keyword>
<keyword evidence="7" id="KW-0238">DNA-binding</keyword>
<dbReference type="SMART" id="SM00448">
    <property type="entry name" value="REC"/>
    <property type="match status" value="1"/>
</dbReference>
<evidence type="ECO:0000256" key="6">
    <source>
        <dbReference type="ARBA" id="ARBA00023015"/>
    </source>
</evidence>
<dbReference type="Gene3D" id="1.10.10.60">
    <property type="entry name" value="Homeodomain-like"/>
    <property type="match status" value="2"/>
</dbReference>
<keyword evidence="6" id="KW-0805">Transcription regulation</keyword>
<protein>
    <recommendedName>
        <fullName evidence="2">Stage 0 sporulation protein A homolog</fullName>
    </recommendedName>
</protein>
<dbReference type="RefSeq" id="WP_268057837.1">
    <property type="nucleotide sequence ID" value="NZ_JAPOHA010000005.1"/>
</dbReference>
<feature type="domain" description="HTH araC/xylS-type" evidence="11">
    <location>
        <begin position="151"/>
        <end position="249"/>
    </location>
</feature>
<name>A0ABT4BUN9_9FIRM</name>
<dbReference type="InterPro" id="IPR001789">
    <property type="entry name" value="Sig_transdc_resp-reg_receiver"/>
</dbReference>
<dbReference type="EMBL" id="JAPOHA010000005">
    <property type="protein sequence ID" value="MCY1713798.1"/>
    <property type="molecule type" value="Genomic_DNA"/>
</dbReference>
<evidence type="ECO:0000259" key="11">
    <source>
        <dbReference type="PROSITE" id="PS01124"/>
    </source>
</evidence>
<dbReference type="SMART" id="SM00342">
    <property type="entry name" value="HTH_ARAC"/>
    <property type="match status" value="1"/>
</dbReference>
<dbReference type="InterPro" id="IPR018060">
    <property type="entry name" value="HTH_AraC"/>
</dbReference>
<evidence type="ECO:0000256" key="10">
    <source>
        <dbReference type="PROSITE-ProRule" id="PRU00169"/>
    </source>
</evidence>
<dbReference type="PROSITE" id="PS50110">
    <property type="entry name" value="RESPONSE_REGULATORY"/>
    <property type="match status" value="1"/>
</dbReference>
<reference evidence="13 14" key="1">
    <citation type="submission" date="2022-11" db="EMBL/GenBank/DDBJ databases">
        <authorList>
            <person name="Caiyu Z."/>
        </authorList>
    </citation>
    <scope>NUCLEOTIDE SEQUENCE [LARGE SCALE GENOMIC DNA]</scope>
    <source>
        <strain evidence="13 14">YR-4</strain>
    </source>
</reference>
<dbReference type="Proteomes" id="UP001082703">
    <property type="component" value="Unassembled WGS sequence"/>
</dbReference>
<accession>A0ABT4BUN9</accession>
<dbReference type="InterPro" id="IPR051552">
    <property type="entry name" value="HptR"/>
</dbReference>
<dbReference type="InterPro" id="IPR009057">
    <property type="entry name" value="Homeodomain-like_sf"/>
</dbReference>
<evidence type="ECO:0000256" key="3">
    <source>
        <dbReference type="ARBA" id="ARBA00022490"/>
    </source>
</evidence>
<evidence type="ECO:0000256" key="9">
    <source>
        <dbReference type="ARBA" id="ARBA00024867"/>
    </source>
</evidence>
<evidence type="ECO:0000259" key="12">
    <source>
        <dbReference type="PROSITE" id="PS50110"/>
    </source>
</evidence>
<gene>
    <name evidence="13" type="ORF">OUY18_05980</name>
</gene>
<sequence>MYDVILIDDETVIVEGLKKVVNWEKYGCRVVATADDATTGAQKIRECKPDVLFTDIRMAHIDGLTMLAGVKSEFPDMQITVLTGYRDFEYAQKAIQLGVTRFLLKPSQMDEINEALEAMTAKLNQLYSGSALKMDLSAAESIGESGSIVVSSALKYMKEHYTEKLKLTDVADKVYVSQWHLSKLLNKYMHQSFNDLLNQMRIEKAKDLLCDPSLKVHEISDHLAFNDVTHFSKTFKKFVHCTPIEYRNSGHGSRSPA</sequence>
<dbReference type="SUPFAM" id="SSF46689">
    <property type="entry name" value="Homeodomain-like"/>
    <property type="match status" value="2"/>
</dbReference>
<evidence type="ECO:0000256" key="8">
    <source>
        <dbReference type="ARBA" id="ARBA00023163"/>
    </source>
</evidence>
<evidence type="ECO:0000256" key="5">
    <source>
        <dbReference type="ARBA" id="ARBA00023012"/>
    </source>
</evidence>
<evidence type="ECO:0000256" key="7">
    <source>
        <dbReference type="ARBA" id="ARBA00023125"/>
    </source>
</evidence>
<dbReference type="Gene3D" id="3.40.50.2300">
    <property type="match status" value="1"/>
</dbReference>
<keyword evidence="4 10" id="KW-0597">Phosphoprotein</keyword>
<dbReference type="PANTHER" id="PTHR42713:SF3">
    <property type="entry name" value="TRANSCRIPTIONAL REGULATORY PROTEIN HPTR"/>
    <property type="match status" value="1"/>
</dbReference>
<keyword evidence="5" id="KW-0902">Two-component regulatory system</keyword>
<dbReference type="PROSITE" id="PS01124">
    <property type="entry name" value="HTH_ARAC_FAMILY_2"/>
    <property type="match status" value="1"/>
</dbReference>
<evidence type="ECO:0000256" key="2">
    <source>
        <dbReference type="ARBA" id="ARBA00018672"/>
    </source>
</evidence>
<comment type="caution">
    <text evidence="13">The sequence shown here is derived from an EMBL/GenBank/DDBJ whole genome shotgun (WGS) entry which is preliminary data.</text>
</comment>
<dbReference type="SUPFAM" id="SSF52172">
    <property type="entry name" value="CheY-like"/>
    <property type="match status" value="1"/>
</dbReference>
<comment type="subcellular location">
    <subcellularLocation>
        <location evidence="1">Cytoplasm</location>
    </subcellularLocation>
</comment>